<evidence type="ECO:0000313" key="2">
    <source>
        <dbReference type="Proteomes" id="UP000749559"/>
    </source>
</evidence>
<protein>
    <submittedName>
        <fullName evidence="1">Uncharacterized protein</fullName>
    </submittedName>
</protein>
<dbReference type="OrthoDB" id="10002954at2759"/>
<accession>A0A8J1TSF1</accession>
<dbReference type="EMBL" id="CAIIXF020000007">
    <property type="protein sequence ID" value="CAH1789759.1"/>
    <property type="molecule type" value="Genomic_DNA"/>
</dbReference>
<dbReference type="AlphaFoldDB" id="A0A8J1TSF1"/>
<evidence type="ECO:0000313" key="1">
    <source>
        <dbReference type="EMBL" id="CAH1789759.1"/>
    </source>
</evidence>
<dbReference type="PANTHER" id="PTHR45588:SF1">
    <property type="entry name" value="WW DOMAIN-CONTAINING PROTEIN"/>
    <property type="match status" value="1"/>
</dbReference>
<keyword evidence="2" id="KW-1185">Reference proteome</keyword>
<sequence>MMSTIVSSTFGLILLISISGVRSDHHTLPGGLEPWELAISEKLGEIEFNVTTRNDSAREHFMLGLKLLSCFWYDFAEKEFLIAQKIDPEMCLAYVGEALTKRMFLWNSDDIDAANVILANMTSACSVESLSQREQDYVTAVQSLFNITKKNDGMARTTSFGDQMQEIHEEYRDAQAGSLRVLAWIETAGSNETKLQKSREYIDEIFEANPNHPSVIHYALHAYDFSTPGVAIRGLPYAEKYGDVVSYASHGNHMPAHIYIRLGMWKESVFTEKIALDAGDDFTDKYENSSLLYDKWNRYHSLEYLQYYLLQQGRFNEAKVLMERMRRVISQAEVQGDALFWQHWYRMAARQYLETRNFNLPNTHAIDLETPNWKPLDATEFWSPHSEVGFHLARGLQAIQTKSSDSGTMIEGIFDRIRQIKFEMAPQDWPYLKKTVVFLTMQLNSTYEASQGRIEEAVEIMKEAVVVQESMVFSGSDPTLLYVSTWEFLGDMILKYKLEDHYDTAIEMYKKALLARPRRAASVYGLYKLYKRKRLDSEMNSQLEEIRKIWSDPDTDFEAREEIEKSDDGTSGQYSIHSSLNIFIVLLCALKLISLF</sequence>
<reference evidence="1" key="1">
    <citation type="submission" date="2022-03" db="EMBL/GenBank/DDBJ databases">
        <authorList>
            <person name="Martin C."/>
        </authorList>
    </citation>
    <scope>NUCLEOTIDE SEQUENCE</scope>
</reference>
<name>A0A8J1TSF1_OWEFU</name>
<dbReference type="PANTHER" id="PTHR45588">
    <property type="entry name" value="TPR DOMAIN-CONTAINING PROTEIN"/>
    <property type="match status" value="1"/>
</dbReference>
<dbReference type="Gene3D" id="1.25.40.10">
    <property type="entry name" value="Tetratricopeptide repeat domain"/>
    <property type="match status" value="1"/>
</dbReference>
<proteinExistence type="predicted"/>
<dbReference type="Proteomes" id="UP000749559">
    <property type="component" value="Unassembled WGS sequence"/>
</dbReference>
<organism evidence="1 2">
    <name type="scientific">Owenia fusiformis</name>
    <name type="common">Polychaete worm</name>
    <dbReference type="NCBI Taxonomy" id="6347"/>
    <lineage>
        <taxon>Eukaryota</taxon>
        <taxon>Metazoa</taxon>
        <taxon>Spiralia</taxon>
        <taxon>Lophotrochozoa</taxon>
        <taxon>Annelida</taxon>
        <taxon>Polychaeta</taxon>
        <taxon>Sedentaria</taxon>
        <taxon>Canalipalpata</taxon>
        <taxon>Sabellida</taxon>
        <taxon>Oweniida</taxon>
        <taxon>Oweniidae</taxon>
        <taxon>Owenia</taxon>
    </lineage>
</organism>
<dbReference type="InterPro" id="IPR011990">
    <property type="entry name" value="TPR-like_helical_dom_sf"/>
</dbReference>
<gene>
    <name evidence="1" type="ORF">OFUS_LOCUS15063</name>
</gene>
<comment type="caution">
    <text evidence="1">The sequence shown here is derived from an EMBL/GenBank/DDBJ whole genome shotgun (WGS) entry which is preliminary data.</text>
</comment>
<dbReference type="SUPFAM" id="SSF48452">
    <property type="entry name" value="TPR-like"/>
    <property type="match status" value="1"/>
</dbReference>